<accession>A0A263BUH8</accession>
<proteinExistence type="predicted"/>
<sequence length="116" mass="13336">MLHLKPEEPIAKSIQPQTEKSINDNGYGYDITYPILIMEGNPTIAEKINASIKEFIDELKVDDYTKHRKHVMYEVKSWSDGLYHIEFYISSTRQGEDDSETDVVSKSYSLETGESN</sequence>
<feature type="compositionally biased region" description="Polar residues" evidence="1">
    <location>
        <begin position="14"/>
        <end position="24"/>
    </location>
</feature>
<evidence type="ECO:0000313" key="2">
    <source>
        <dbReference type="EMBL" id="OZM56836.1"/>
    </source>
</evidence>
<reference evidence="3" key="1">
    <citation type="submission" date="2017-08" db="EMBL/GenBank/DDBJ databases">
        <authorList>
            <person name="Huang Z."/>
        </authorList>
    </citation>
    <scope>NUCLEOTIDE SEQUENCE [LARGE SCALE GENOMIC DNA]</scope>
    <source>
        <strain evidence="3">SA5d-4</strain>
    </source>
</reference>
<feature type="compositionally biased region" description="Polar residues" evidence="1">
    <location>
        <begin position="102"/>
        <end position="116"/>
    </location>
</feature>
<feature type="region of interest" description="Disordered" evidence="1">
    <location>
        <begin position="93"/>
        <end position="116"/>
    </location>
</feature>
<dbReference type="RefSeq" id="WP_094924279.1">
    <property type="nucleotide sequence ID" value="NZ_NPIA01000004.1"/>
</dbReference>
<reference evidence="2 3" key="2">
    <citation type="submission" date="2017-09" db="EMBL/GenBank/DDBJ databases">
        <title>Bacillus patelloidae sp. nov., isolated from the intestinal tract of a marine limpet.</title>
        <authorList>
            <person name="Liu R."/>
            <person name="Dong C."/>
            <person name="Shao Z."/>
        </authorList>
    </citation>
    <scope>NUCLEOTIDE SEQUENCE [LARGE SCALE GENOMIC DNA]</scope>
    <source>
        <strain evidence="2 3">SA5d-4</strain>
    </source>
</reference>
<protein>
    <submittedName>
        <fullName evidence="2">Uncharacterized protein</fullName>
    </submittedName>
</protein>
<dbReference type="AlphaFoldDB" id="A0A263BUH8"/>
<dbReference type="Proteomes" id="UP000217083">
    <property type="component" value="Unassembled WGS sequence"/>
</dbReference>
<evidence type="ECO:0000313" key="3">
    <source>
        <dbReference type="Proteomes" id="UP000217083"/>
    </source>
</evidence>
<keyword evidence="3" id="KW-1185">Reference proteome</keyword>
<comment type="caution">
    <text evidence="2">The sequence shown here is derived from an EMBL/GenBank/DDBJ whole genome shotgun (WGS) entry which is preliminary data.</text>
</comment>
<gene>
    <name evidence="2" type="ORF">CIB95_08675</name>
</gene>
<dbReference type="EMBL" id="NPIA01000004">
    <property type="protein sequence ID" value="OZM56836.1"/>
    <property type="molecule type" value="Genomic_DNA"/>
</dbReference>
<feature type="region of interest" description="Disordered" evidence="1">
    <location>
        <begin position="1"/>
        <end position="25"/>
    </location>
</feature>
<name>A0A263BUH8_9BACI</name>
<organism evidence="2 3">
    <name type="scientific">Lottiidibacillus patelloidae</name>
    <dbReference type="NCBI Taxonomy" id="2670334"/>
    <lineage>
        <taxon>Bacteria</taxon>
        <taxon>Bacillati</taxon>
        <taxon>Bacillota</taxon>
        <taxon>Bacilli</taxon>
        <taxon>Bacillales</taxon>
        <taxon>Bacillaceae</taxon>
        <taxon>Lottiidibacillus</taxon>
    </lineage>
</organism>
<feature type="compositionally biased region" description="Basic and acidic residues" evidence="1">
    <location>
        <begin position="1"/>
        <end position="10"/>
    </location>
</feature>
<dbReference type="Gene3D" id="3.30.565.40">
    <property type="entry name" value="Fervidobacterium nodosum Rt17-B1 like"/>
    <property type="match status" value="1"/>
</dbReference>
<evidence type="ECO:0000256" key="1">
    <source>
        <dbReference type="SAM" id="MobiDB-lite"/>
    </source>
</evidence>